<dbReference type="GO" id="GO:0010333">
    <property type="term" value="F:terpene synthase activity"/>
    <property type="evidence" value="ECO:0007669"/>
    <property type="project" value="InterPro"/>
</dbReference>
<evidence type="ECO:0000256" key="1">
    <source>
        <dbReference type="ARBA" id="ARBA00023239"/>
    </source>
</evidence>
<dbReference type="SUPFAM" id="SSF48576">
    <property type="entry name" value="Terpenoid synthases"/>
    <property type="match status" value="1"/>
</dbReference>
<keyword evidence="2" id="KW-0460">Magnesium</keyword>
<comment type="caution">
    <text evidence="3">The sequence shown here is derived from an EMBL/GenBank/DDBJ whole genome shotgun (WGS) entry which is preliminary data.</text>
</comment>
<dbReference type="EC" id="4.2.3.-" evidence="2"/>
<keyword evidence="2" id="KW-0479">Metal-binding</keyword>
<accession>A0A5N0EBN3</accession>
<comment type="similarity">
    <text evidence="2">Belongs to the terpene synthase family.</text>
</comment>
<dbReference type="GO" id="GO:0046872">
    <property type="term" value="F:metal ion binding"/>
    <property type="evidence" value="ECO:0007669"/>
    <property type="project" value="UniProtKB-KW"/>
</dbReference>
<dbReference type="Gene3D" id="1.10.600.10">
    <property type="entry name" value="Farnesyl Diphosphate Synthase"/>
    <property type="match status" value="1"/>
</dbReference>
<keyword evidence="4" id="KW-1185">Reference proteome</keyword>
<dbReference type="Proteomes" id="UP000323876">
    <property type="component" value="Unassembled WGS sequence"/>
</dbReference>
<dbReference type="SFLD" id="SFLDS00005">
    <property type="entry name" value="Isoprenoid_Synthase_Type_I"/>
    <property type="match status" value="1"/>
</dbReference>
<dbReference type="AlphaFoldDB" id="A0A5N0EBN3"/>
<comment type="cofactor">
    <cofactor evidence="2">
        <name>Mg(2+)</name>
        <dbReference type="ChEBI" id="CHEBI:18420"/>
    </cofactor>
</comment>
<dbReference type="PANTHER" id="PTHR35201:SF4">
    <property type="entry name" value="BETA-PINACENE SYNTHASE-RELATED"/>
    <property type="match status" value="1"/>
</dbReference>
<sequence length="346" mass="38663">MTCRPQSAGLYCPIPATPHSSFTDLDRQAFAWIRDYDLVSGSWLDEMEQAGPLRLLAAACPDGIPERMQLVAEFWLWAYALDDTFFDGGIFTGDPSGACQALRPLLRALEFPGESLVQDDAWTAALRSLRRQLETIGTPMQIHRWAAAAREMLFSLVCETAYIHRETLPGLRDYLTLRMETSGAKHHLLLIDFTHGYELTYEQLTAPPVRAVSEACCVLLGIDNDLFSYARESATEGTLRLNAVDVLTRDRDLSIPQAFAEVIRIRNQIMSGFLHLSVDIIAEADAGIAHYTHNLGQWVRANLDWSARTQRYAAFTATGSSALPHLEICDSPTVTTGSHQWWECLD</sequence>
<evidence type="ECO:0000313" key="3">
    <source>
        <dbReference type="EMBL" id="KAA8886200.1"/>
    </source>
</evidence>
<keyword evidence="1 2" id="KW-0456">Lyase</keyword>
<organism evidence="3 4">
    <name type="scientific">Nocardia colli</name>
    <dbReference type="NCBI Taxonomy" id="2545717"/>
    <lineage>
        <taxon>Bacteria</taxon>
        <taxon>Bacillati</taxon>
        <taxon>Actinomycetota</taxon>
        <taxon>Actinomycetes</taxon>
        <taxon>Mycobacteriales</taxon>
        <taxon>Nocardiaceae</taxon>
        <taxon>Nocardia</taxon>
    </lineage>
</organism>
<dbReference type="InterPro" id="IPR008949">
    <property type="entry name" value="Isoprenoid_synthase_dom_sf"/>
</dbReference>
<dbReference type="InterPro" id="IPR034686">
    <property type="entry name" value="Terpene_cyclase-like_2"/>
</dbReference>
<evidence type="ECO:0000313" key="4">
    <source>
        <dbReference type="Proteomes" id="UP000323876"/>
    </source>
</evidence>
<proteinExistence type="inferred from homology"/>
<dbReference type="PANTHER" id="PTHR35201">
    <property type="entry name" value="TERPENE SYNTHASE"/>
    <property type="match status" value="1"/>
</dbReference>
<dbReference type="EMBL" id="VXLC01000014">
    <property type="protein sequence ID" value="KAA8886200.1"/>
    <property type="molecule type" value="Genomic_DNA"/>
</dbReference>
<gene>
    <name evidence="3" type="ORF">F3087_26795</name>
</gene>
<evidence type="ECO:0000256" key="2">
    <source>
        <dbReference type="RuleBase" id="RU366034"/>
    </source>
</evidence>
<dbReference type="OrthoDB" id="2989600at2"/>
<dbReference type="Pfam" id="PF19086">
    <property type="entry name" value="Terpene_syn_C_2"/>
    <property type="match status" value="1"/>
</dbReference>
<dbReference type="RefSeq" id="WP_150404772.1">
    <property type="nucleotide sequence ID" value="NZ_VXLC01000014.1"/>
</dbReference>
<name>A0A5N0EBN3_9NOCA</name>
<dbReference type="SFLD" id="SFLDG01020">
    <property type="entry name" value="Terpene_Cyclase_Like_2"/>
    <property type="match status" value="1"/>
</dbReference>
<reference evidence="3 4" key="1">
    <citation type="submission" date="2019-09" db="EMBL/GenBank/DDBJ databases">
        <authorList>
            <person name="Wang X."/>
        </authorList>
    </citation>
    <scope>NUCLEOTIDE SEQUENCE [LARGE SCALE GENOMIC DNA]</scope>
    <source>
        <strain evidence="3 4">CICC 11023</strain>
    </source>
</reference>
<protein>
    <recommendedName>
        <fullName evidence="2">Terpene synthase</fullName>
        <ecNumber evidence="2">4.2.3.-</ecNumber>
    </recommendedName>
</protein>